<gene>
    <name evidence="2" type="primary">ptsN</name>
    <name evidence="2" type="ORF">K0504_00330</name>
</gene>
<reference evidence="2" key="1">
    <citation type="submission" date="2021-07" db="EMBL/GenBank/DDBJ databases">
        <title>Neiella marina sp. nov., isolated from the intestinal content of sea cucumber Apostichopus japonicus.</title>
        <authorList>
            <person name="Bai X."/>
        </authorList>
    </citation>
    <scope>NUCLEOTIDE SEQUENCE</scope>
    <source>
        <strain evidence="2">126</strain>
    </source>
</reference>
<keyword evidence="3" id="KW-1185">Reference proteome</keyword>
<comment type="caution">
    <text evidence="2">The sequence shown here is derived from an EMBL/GenBank/DDBJ whole genome shotgun (WGS) entry which is preliminary data.</text>
</comment>
<name>A0ABS7EB32_9GAMM</name>
<dbReference type="PANTHER" id="PTHR47738">
    <property type="entry name" value="PTS SYSTEM FRUCTOSE-LIKE EIIA COMPONENT-RELATED"/>
    <property type="match status" value="1"/>
</dbReference>
<evidence type="ECO:0000313" key="2">
    <source>
        <dbReference type="EMBL" id="MBW8189465.1"/>
    </source>
</evidence>
<protein>
    <submittedName>
        <fullName evidence="2">PTS IIA-like nitrogen regulatory protein PtsN</fullName>
    </submittedName>
</protein>
<dbReference type="PANTHER" id="PTHR47738:SF1">
    <property type="entry name" value="NITROGEN REGULATORY PROTEIN"/>
    <property type="match status" value="1"/>
</dbReference>
<organism evidence="2 3">
    <name type="scientific">Neiella holothuriorum</name>
    <dbReference type="NCBI Taxonomy" id="2870530"/>
    <lineage>
        <taxon>Bacteria</taxon>
        <taxon>Pseudomonadati</taxon>
        <taxon>Pseudomonadota</taxon>
        <taxon>Gammaproteobacteria</taxon>
        <taxon>Alteromonadales</taxon>
        <taxon>Echinimonadaceae</taxon>
        <taxon>Neiella</taxon>
    </lineage>
</organism>
<feature type="domain" description="PTS EIIA type-2" evidence="1">
    <location>
        <begin position="5"/>
        <end position="149"/>
    </location>
</feature>
<dbReference type="PROSITE" id="PS00372">
    <property type="entry name" value="PTS_EIIA_TYPE_2_HIS"/>
    <property type="match status" value="1"/>
</dbReference>
<dbReference type="InterPro" id="IPR002178">
    <property type="entry name" value="PTS_EIIA_type-2_dom"/>
</dbReference>
<evidence type="ECO:0000259" key="1">
    <source>
        <dbReference type="PROSITE" id="PS51094"/>
    </source>
</evidence>
<dbReference type="RefSeq" id="WP_220102156.1">
    <property type="nucleotide sequence ID" value="NZ_JAHZSS010000001.1"/>
</dbReference>
<proteinExistence type="predicted"/>
<dbReference type="Gene3D" id="3.40.930.10">
    <property type="entry name" value="Mannitol-specific EII, Chain A"/>
    <property type="match status" value="1"/>
</dbReference>
<dbReference type="CDD" id="cd00211">
    <property type="entry name" value="PTS_IIA_fru"/>
    <property type="match status" value="1"/>
</dbReference>
<evidence type="ECO:0000313" key="3">
    <source>
        <dbReference type="Proteomes" id="UP001166251"/>
    </source>
</evidence>
<sequence length="149" mass="16254">MNISSILSADCTLSAVRCNSKKRALEIFSQVAAPHLAELSETDILERLVSREKLGSTGIGGGIAIPHGRLPSDCKAIAVLLQLEKPIEFDAIDKRPIDILFGMLVPEQECNLHLKTLAMVAEKLSNKETIKELRTATSSEDLYQVIINA</sequence>
<accession>A0ABS7EB32</accession>
<dbReference type="InterPro" id="IPR051541">
    <property type="entry name" value="PTS_SugarTrans_NitroReg"/>
</dbReference>
<dbReference type="InterPro" id="IPR016152">
    <property type="entry name" value="PTrfase/Anion_transptr"/>
</dbReference>
<dbReference type="InterPro" id="IPR006320">
    <property type="entry name" value="PTS_Nitro_regul"/>
</dbReference>
<dbReference type="NCBIfam" id="TIGR01419">
    <property type="entry name" value="nitro_reg_IIA"/>
    <property type="match status" value="1"/>
</dbReference>
<dbReference type="SUPFAM" id="SSF55804">
    <property type="entry name" value="Phoshotransferase/anion transport protein"/>
    <property type="match status" value="1"/>
</dbReference>
<dbReference type="PROSITE" id="PS51094">
    <property type="entry name" value="PTS_EIIA_TYPE_2"/>
    <property type="match status" value="1"/>
</dbReference>
<dbReference type="EMBL" id="JAHZSS010000001">
    <property type="protein sequence ID" value="MBW8189465.1"/>
    <property type="molecule type" value="Genomic_DNA"/>
</dbReference>
<dbReference type="Pfam" id="PF00359">
    <property type="entry name" value="PTS_EIIA_2"/>
    <property type="match status" value="1"/>
</dbReference>
<dbReference type="Proteomes" id="UP001166251">
    <property type="component" value="Unassembled WGS sequence"/>
</dbReference>